<proteinExistence type="predicted"/>
<evidence type="ECO:0000313" key="1">
    <source>
        <dbReference type="EnsemblPlants" id="AVESA.00010b.r2.6AG1015920.1.CDS"/>
    </source>
</evidence>
<reference evidence="1" key="1">
    <citation type="submission" date="2021-05" db="EMBL/GenBank/DDBJ databases">
        <authorList>
            <person name="Scholz U."/>
            <person name="Mascher M."/>
            <person name="Fiebig A."/>
        </authorList>
    </citation>
    <scope>NUCLEOTIDE SEQUENCE [LARGE SCALE GENOMIC DNA]</scope>
</reference>
<protein>
    <submittedName>
        <fullName evidence="1">Uncharacterized protein</fullName>
    </submittedName>
</protein>
<dbReference type="Proteomes" id="UP001732700">
    <property type="component" value="Chromosome 6A"/>
</dbReference>
<reference evidence="1" key="2">
    <citation type="submission" date="2025-09" db="UniProtKB">
        <authorList>
            <consortium name="EnsemblPlants"/>
        </authorList>
    </citation>
    <scope>IDENTIFICATION</scope>
</reference>
<dbReference type="EnsemblPlants" id="AVESA.00010b.r2.6AG1015920.1">
    <property type="protein sequence ID" value="AVESA.00010b.r2.6AG1015920.1.CDS"/>
    <property type="gene ID" value="AVESA.00010b.r2.6AG1015920"/>
</dbReference>
<accession>A0ACD5YQ17</accession>
<organism evidence="1 2">
    <name type="scientific">Avena sativa</name>
    <name type="common">Oat</name>
    <dbReference type="NCBI Taxonomy" id="4498"/>
    <lineage>
        <taxon>Eukaryota</taxon>
        <taxon>Viridiplantae</taxon>
        <taxon>Streptophyta</taxon>
        <taxon>Embryophyta</taxon>
        <taxon>Tracheophyta</taxon>
        <taxon>Spermatophyta</taxon>
        <taxon>Magnoliopsida</taxon>
        <taxon>Liliopsida</taxon>
        <taxon>Poales</taxon>
        <taxon>Poaceae</taxon>
        <taxon>BOP clade</taxon>
        <taxon>Pooideae</taxon>
        <taxon>Poodae</taxon>
        <taxon>Poeae</taxon>
        <taxon>Poeae Chloroplast Group 1 (Aveneae type)</taxon>
        <taxon>Aveninae</taxon>
        <taxon>Avena</taxon>
    </lineage>
</organism>
<sequence length="117" mass="12502">MAMGAYAKSVRAPVLLLLLIICLATHSQYGSAQGVGSERINVPNGLCIRSPGSDPCKLDFCYCCLVDNECFQTMDRCTKCCQDPASCDGGRAGMMPTASISAQLPSDFFLNRALPLD</sequence>
<evidence type="ECO:0000313" key="2">
    <source>
        <dbReference type="Proteomes" id="UP001732700"/>
    </source>
</evidence>
<keyword evidence="2" id="KW-1185">Reference proteome</keyword>
<name>A0ACD5YQ17_AVESA</name>